<reference evidence="2" key="1">
    <citation type="journal article" date="2008" name="J. Bacteriol.">
        <title>Genome sequence of the streptomycin-producing microorganism Streptomyces griseus IFO 13350.</title>
        <authorList>
            <person name="Ohnishi Y."/>
            <person name="Ishikawa J."/>
            <person name="Hara H."/>
            <person name="Suzuki H."/>
            <person name="Ikenoya M."/>
            <person name="Ikeda H."/>
            <person name="Yamashita A."/>
            <person name="Hattori M."/>
            <person name="Horinouchi S."/>
        </authorList>
    </citation>
    <scope>NUCLEOTIDE SEQUENCE [LARGE SCALE GENOMIC DNA]</scope>
    <source>
        <strain evidence="2">JCM 4626 / NBRC 13350</strain>
    </source>
</reference>
<dbReference type="PATRIC" id="fig|455632.4.peg.1624"/>
<dbReference type="EMBL" id="AP009493">
    <property type="protein sequence ID" value="BAG18433.1"/>
    <property type="molecule type" value="Genomic_DNA"/>
</dbReference>
<sequence length="76" mass="8125">MTEDGVPGVGVAVHDSGSGRVGLVASHRSPHVLLRPLDGGREWEADPGHLRPLSRAEFLSAQLAEVNARSRHPRPC</sequence>
<protein>
    <recommendedName>
        <fullName evidence="3">Secreted protein</fullName>
    </recommendedName>
</protein>
<name>B1VXG7_STRGG</name>
<evidence type="ECO:0000313" key="2">
    <source>
        <dbReference type="Proteomes" id="UP000001685"/>
    </source>
</evidence>
<gene>
    <name evidence="1" type="ordered locus">SGR_1604</name>
</gene>
<dbReference type="HOGENOM" id="CLU_184570_2_0_11"/>
<dbReference type="eggNOG" id="ENOG50320P8">
    <property type="taxonomic scope" value="Bacteria"/>
</dbReference>
<dbReference type="KEGG" id="sgr:SGR_1604"/>
<dbReference type="RefSeq" id="WP_012378656.1">
    <property type="nucleotide sequence ID" value="NC_010572.1"/>
</dbReference>
<dbReference type="AlphaFoldDB" id="B1VXG7"/>
<evidence type="ECO:0008006" key="3">
    <source>
        <dbReference type="Google" id="ProtNLM"/>
    </source>
</evidence>
<dbReference type="Proteomes" id="UP000001685">
    <property type="component" value="Chromosome"/>
</dbReference>
<accession>B1VXG7</accession>
<organism evidence="1 2">
    <name type="scientific">Streptomyces griseus subsp. griseus (strain JCM 4626 / CBS 651.72 / NBRC 13350 / KCC S-0626 / ISP 5235)</name>
    <dbReference type="NCBI Taxonomy" id="455632"/>
    <lineage>
        <taxon>Bacteria</taxon>
        <taxon>Bacillati</taxon>
        <taxon>Actinomycetota</taxon>
        <taxon>Actinomycetes</taxon>
        <taxon>Kitasatosporales</taxon>
        <taxon>Streptomycetaceae</taxon>
        <taxon>Streptomyces</taxon>
    </lineage>
</organism>
<evidence type="ECO:0000313" key="1">
    <source>
        <dbReference type="EMBL" id="BAG18433.1"/>
    </source>
</evidence>
<proteinExistence type="predicted"/>